<dbReference type="Gene3D" id="3.40.50.300">
    <property type="entry name" value="P-loop containing nucleotide triphosphate hydrolases"/>
    <property type="match status" value="2"/>
</dbReference>
<comment type="function">
    <text evidence="8 10">GTPase that plays an essential role in the late steps of ribosome biogenesis.</text>
</comment>
<dbReference type="CDD" id="cd01895">
    <property type="entry name" value="EngA2"/>
    <property type="match status" value="1"/>
</dbReference>
<name>A0A0N0IQC3_THESC</name>
<feature type="binding site" evidence="8">
    <location>
        <begin position="55"/>
        <end position="59"/>
    </location>
    <ligand>
        <name>GTP</name>
        <dbReference type="ChEBI" id="CHEBI:37565"/>
        <label>1</label>
    </ligand>
</feature>
<feature type="binding site" evidence="8">
    <location>
        <begin position="227"/>
        <end position="231"/>
    </location>
    <ligand>
        <name>GTP</name>
        <dbReference type="ChEBI" id="CHEBI:37565"/>
        <label>2</label>
    </ligand>
</feature>
<proteinExistence type="inferred from homology"/>
<evidence type="ECO:0000313" key="14">
    <source>
        <dbReference type="EMBL" id="RTH39085.1"/>
    </source>
</evidence>
<keyword evidence="3 8" id="KW-0690">Ribosome biogenesis</keyword>
<dbReference type="InterPro" id="IPR005225">
    <property type="entry name" value="Small_GTP-bd"/>
</dbReference>
<evidence type="ECO:0000313" key="13">
    <source>
        <dbReference type="EMBL" id="RTH34230.1"/>
    </source>
</evidence>
<dbReference type="InterPro" id="IPR027417">
    <property type="entry name" value="P-loop_NTPase"/>
</dbReference>
<dbReference type="Pfam" id="PF14714">
    <property type="entry name" value="KH_dom-like"/>
    <property type="match status" value="1"/>
</dbReference>
<dbReference type="FunFam" id="3.40.50.300:FF:000494">
    <property type="entry name" value="tRNA modification GTPase MnmE"/>
    <property type="match status" value="1"/>
</dbReference>
<dbReference type="Pfam" id="PF01926">
    <property type="entry name" value="MMR_HSR1"/>
    <property type="match status" value="2"/>
</dbReference>
<evidence type="ECO:0000313" key="16">
    <source>
        <dbReference type="Proteomes" id="UP000053099"/>
    </source>
</evidence>
<comment type="caution">
    <text evidence="8">Lacks conserved residue(s) required for the propagation of feature annotation.</text>
</comment>
<dbReference type="EMBL" id="PELZ01000065">
    <property type="protein sequence ID" value="RTH39085.1"/>
    <property type="molecule type" value="Genomic_DNA"/>
</dbReference>
<dbReference type="InterPro" id="IPR032859">
    <property type="entry name" value="KH_dom-like"/>
</dbReference>
<dbReference type="Proteomes" id="UP000287962">
    <property type="component" value="Unassembled WGS sequence"/>
</dbReference>
<comment type="caution">
    <text evidence="12">The sequence shown here is derived from an EMBL/GenBank/DDBJ whole genome shotgun (WGS) entry which is preliminary data.</text>
</comment>
<dbReference type="PATRIC" id="fig|37636.3.peg.857"/>
<evidence type="ECO:0000256" key="8">
    <source>
        <dbReference type="HAMAP-Rule" id="MF_00195"/>
    </source>
</evidence>
<dbReference type="EMBL" id="PEML01000291">
    <property type="protein sequence ID" value="RTI05809.1"/>
    <property type="molecule type" value="Genomic_DNA"/>
</dbReference>
<evidence type="ECO:0000256" key="10">
    <source>
        <dbReference type="RuleBase" id="RU004481"/>
    </source>
</evidence>
<keyword evidence="5 8" id="KW-0547">Nucleotide-binding</keyword>
<dbReference type="EMBL" id="PEMD01000044">
    <property type="protein sequence ID" value="RTH34230.1"/>
    <property type="molecule type" value="Genomic_DNA"/>
</dbReference>
<dbReference type="PROSITE" id="PS51712">
    <property type="entry name" value="G_ENGA"/>
    <property type="match status" value="2"/>
</dbReference>
<reference evidence="12 16" key="1">
    <citation type="submission" date="2015-09" db="EMBL/GenBank/DDBJ databases">
        <title>Draft genome sequence of Thermus scotoductus strain K1 isolated from a geothermal spring in Nagorno-Karabakh, Armenia.</title>
        <authorList>
            <person name="Saghatelyan A."/>
            <person name="Poghosyan L."/>
            <person name="Panosyan H."/>
            <person name="Birkeland N.-K."/>
        </authorList>
    </citation>
    <scope>NUCLEOTIDE SEQUENCE [LARGE SCALE GENOMIC DNA]</scope>
    <source>
        <strain evidence="12 16">K1</strain>
    </source>
</reference>
<evidence type="ECO:0000256" key="7">
    <source>
        <dbReference type="ARBA" id="ARBA00032345"/>
    </source>
</evidence>
<gene>
    <name evidence="8 13" type="primary">der</name>
    <name evidence="12" type="ORF">AN926_08380</name>
    <name evidence="15" type="ORF">CSW25_10365</name>
    <name evidence="13" type="ORF">CSW33_02150</name>
    <name evidence="14" type="ORF">CSW37_02925</name>
</gene>
<evidence type="ECO:0000256" key="4">
    <source>
        <dbReference type="ARBA" id="ARBA00022737"/>
    </source>
</evidence>
<dbReference type="NCBIfam" id="TIGR00231">
    <property type="entry name" value="small_GTP"/>
    <property type="match status" value="2"/>
</dbReference>
<keyword evidence="4 10" id="KW-0677">Repeat</keyword>
<evidence type="ECO:0000256" key="5">
    <source>
        <dbReference type="ARBA" id="ARBA00022741"/>
    </source>
</evidence>
<evidence type="ECO:0000313" key="15">
    <source>
        <dbReference type="EMBL" id="RTI05809.1"/>
    </source>
</evidence>
<accession>A0A0N0IQC3</accession>
<sequence>MHKVVIVGRPNVGKSSLFNRLLGKRSAVVADVPGVTRDLKEGVVESEKGRFLLVDTGGLWSGDRWEKKIQEKVDQALEDAEVVLFAVDGRSELTQADYEVAEYLRKKGRPVILVATKVDDPKHEHYLGPLYALGFGDPIPTSSEHARGLEELLEAIWEKLPVRHIESEPEVAGIKLAIVGRPNAGKSSLLNAILGEERVIVSEEPGTTRDAIDVHFTFRGQPFVLVDTAGIRKRPESLVEELAIRRSLKAIEEADVVLLVVDPFQVGDRELKLANHALEAGKPVLLVITKWDLVRKEEAPKVRRELKEKLAHLEHLPRVYTSAFTKQNLDKIFSEAVRLFELNHTRIPTAELNRWLSVWTAKVQLPNFKGKPLKIFYATQPEVAPPTFVFFVNHPEFVTRAFENYLKNRIGEDLGLKEVPFRLVFRGRREEG</sequence>
<evidence type="ECO:0000313" key="12">
    <source>
        <dbReference type="EMBL" id="KPD29147.1"/>
    </source>
</evidence>
<feature type="domain" description="EngA-type G" evidence="11">
    <location>
        <begin position="174"/>
        <end position="344"/>
    </location>
</feature>
<feature type="domain" description="EngA-type G" evidence="11">
    <location>
        <begin position="2"/>
        <end position="164"/>
    </location>
</feature>
<dbReference type="HAMAP" id="MF_00195">
    <property type="entry name" value="GTPase_Der"/>
    <property type="match status" value="1"/>
</dbReference>
<evidence type="ECO:0000256" key="9">
    <source>
        <dbReference type="PROSITE-ProRule" id="PRU01049"/>
    </source>
</evidence>
<protein>
    <recommendedName>
        <fullName evidence="2 8">GTPase Der</fullName>
    </recommendedName>
    <alternativeName>
        <fullName evidence="7 8">GTP-binding protein EngA</fullName>
    </alternativeName>
</protein>
<keyword evidence="6 8" id="KW-0342">GTP-binding</keyword>
<dbReference type="PANTHER" id="PTHR43834:SF6">
    <property type="entry name" value="GTPASE DER"/>
    <property type="match status" value="1"/>
</dbReference>
<organism evidence="12 16">
    <name type="scientific">Thermus scotoductus</name>
    <dbReference type="NCBI Taxonomy" id="37636"/>
    <lineage>
        <taxon>Bacteria</taxon>
        <taxon>Thermotogati</taxon>
        <taxon>Deinococcota</taxon>
        <taxon>Deinococci</taxon>
        <taxon>Thermales</taxon>
        <taxon>Thermaceae</taxon>
        <taxon>Thermus</taxon>
    </lineage>
</organism>
<evidence type="ECO:0000313" key="17">
    <source>
        <dbReference type="Proteomes" id="UP000286928"/>
    </source>
</evidence>
<dbReference type="InterPro" id="IPR015946">
    <property type="entry name" value="KH_dom-like_a/b"/>
</dbReference>
<dbReference type="InterPro" id="IPR016484">
    <property type="entry name" value="GTPase_Der"/>
</dbReference>
<dbReference type="AlphaFoldDB" id="A0A0N0IQC3"/>
<dbReference type="SUPFAM" id="SSF52540">
    <property type="entry name" value="P-loop containing nucleoside triphosphate hydrolases"/>
    <property type="match status" value="2"/>
</dbReference>
<evidence type="ECO:0000256" key="2">
    <source>
        <dbReference type="ARBA" id="ARBA00020953"/>
    </source>
</evidence>
<dbReference type="CDD" id="cd01894">
    <property type="entry name" value="EngA1"/>
    <property type="match status" value="1"/>
</dbReference>
<feature type="binding site" evidence="8">
    <location>
        <begin position="8"/>
        <end position="15"/>
    </location>
    <ligand>
        <name>GTP</name>
        <dbReference type="ChEBI" id="CHEBI:37565"/>
        <label>1</label>
    </ligand>
</feature>
<comment type="similarity">
    <text evidence="1 8 9 10">Belongs to the TRAFAC class TrmE-Era-EngA-EngB-Septin-like GTPase superfamily. EngA (Der) GTPase family.</text>
</comment>
<dbReference type="RefSeq" id="WP_015717948.1">
    <property type="nucleotide sequence ID" value="NZ_DAHVNI010000022.1"/>
</dbReference>
<dbReference type="FunFam" id="3.30.300.20:FF:000004">
    <property type="entry name" value="GTPase Der"/>
    <property type="match status" value="1"/>
</dbReference>
<reference evidence="15" key="2">
    <citation type="submission" date="2017-10" db="EMBL/GenBank/DDBJ databases">
        <authorList>
            <person name="Wilpiszeski R.L."/>
            <person name="Zhidan Z."/>
            <person name="House C.H."/>
        </authorList>
    </citation>
    <scope>NUCLEOTIDE SEQUENCE</scope>
    <source>
        <strain evidence="15">12_S12</strain>
    </source>
</reference>
<dbReference type="GO" id="GO:0043022">
    <property type="term" value="F:ribosome binding"/>
    <property type="evidence" value="ECO:0007669"/>
    <property type="project" value="TreeGrafter"/>
</dbReference>
<feature type="binding site" evidence="8">
    <location>
        <begin position="180"/>
        <end position="187"/>
    </location>
    <ligand>
        <name>GTP</name>
        <dbReference type="ChEBI" id="CHEBI:37565"/>
        <label>2</label>
    </ligand>
</feature>
<dbReference type="PIRSF" id="PIRSF006485">
    <property type="entry name" value="GTP-binding_EngA"/>
    <property type="match status" value="1"/>
</dbReference>
<dbReference type="GO" id="GO:0042254">
    <property type="term" value="P:ribosome biogenesis"/>
    <property type="evidence" value="ECO:0007669"/>
    <property type="project" value="UniProtKB-KW"/>
</dbReference>
<reference evidence="17 18" key="3">
    <citation type="journal article" date="2019" name="Extremophiles">
        <title>Biogeography of thermophiles and predominance of Thermus scotoductus in domestic water heaters.</title>
        <authorList>
            <person name="Wilpiszeski R.L."/>
            <person name="Zhang Z."/>
            <person name="House C.H."/>
        </authorList>
    </citation>
    <scope>NUCLEOTIDE SEQUENCE [LARGE SCALE GENOMIC DNA]</scope>
    <source>
        <strain evidence="15 18">12_S12</strain>
        <strain evidence="13 17">20_S20</strain>
        <strain evidence="14 19">24_S24</strain>
    </source>
</reference>
<dbReference type="PRINTS" id="PR00326">
    <property type="entry name" value="GTP1OBG"/>
</dbReference>
<dbReference type="Proteomes" id="UP000053099">
    <property type="component" value="Unassembled WGS sequence"/>
</dbReference>
<dbReference type="Proteomes" id="UP000286928">
    <property type="component" value="Unassembled WGS sequence"/>
</dbReference>
<evidence type="ECO:0000256" key="6">
    <source>
        <dbReference type="ARBA" id="ARBA00023134"/>
    </source>
</evidence>
<dbReference type="EMBL" id="LJJR01000023">
    <property type="protein sequence ID" value="KPD29147.1"/>
    <property type="molecule type" value="Genomic_DNA"/>
</dbReference>
<dbReference type="Proteomes" id="UP000288051">
    <property type="component" value="Unassembled WGS sequence"/>
</dbReference>
<evidence type="ECO:0000313" key="19">
    <source>
        <dbReference type="Proteomes" id="UP000288051"/>
    </source>
</evidence>
<dbReference type="InterPro" id="IPR031166">
    <property type="entry name" value="G_ENGA"/>
</dbReference>
<evidence type="ECO:0000256" key="3">
    <source>
        <dbReference type="ARBA" id="ARBA00022517"/>
    </source>
</evidence>
<evidence type="ECO:0000313" key="18">
    <source>
        <dbReference type="Proteomes" id="UP000287962"/>
    </source>
</evidence>
<keyword evidence="18" id="KW-1185">Reference proteome</keyword>
<dbReference type="NCBIfam" id="TIGR03594">
    <property type="entry name" value="GTPase_EngA"/>
    <property type="match status" value="1"/>
</dbReference>
<evidence type="ECO:0000259" key="11">
    <source>
        <dbReference type="PROSITE" id="PS51712"/>
    </source>
</evidence>
<dbReference type="GeneID" id="93866781"/>
<evidence type="ECO:0000256" key="1">
    <source>
        <dbReference type="ARBA" id="ARBA00008279"/>
    </source>
</evidence>
<comment type="subunit">
    <text evidence="8">Associates with the 50S ribosomal subunit.</text>
</comment>
<dbReference type="InterPro" id="IPR006073">
    <property type="entry name" value="GTP-bd"/>
</dbReference>
<dbReference type="PANTHER" id="PTHR43834">
    <property type="entry name" value="GTPASE DER"/>
    <property type="match status" value="1"/>
</dbReference>
<dbReference type="GO" id="GO:0005525">
    <property type="term" value="F:GTP binding"/>
    <property type="evidence" value="ECO:0007669"/>
    <property type="project" value="UniProtKB-UniRule"/>
</dbReference>
<dbReference type="Gene3D" id="3.30.300.20">
    <property type="match status" value="1"/>
</dbReference>